<dbReference type="SMART" id="SM01051">
    <property type="entry name" value="CAMSAP_CKK"/>
    <property type="match status" value="1"/>
</dbReference>
<dbReference type="InterPro" id="IPR011033">
    <property type="entry name" value="PRC_barrel-like_sf"/>
</dbReference>
<sequence length="125" mass="13759">MPFVVSCQLTYLVCRSFPELCHPPPLSNAQALGCSDGKHFIILLRSHCQYGGLYSFSAADEVGVRISGLGPKRIETSLVERFYKYDSGSKRFAEITSTSHLSTVVDAVMLKGKTRNRFPSASPNI</sequence>
<dbReference type="InterPro" id="IPR032940">
    <property type="entry name" value="CAMSAP"/>
</dbReference>
<evidence type="ECO:0000259" key="2">
    <source>
        <dbReference type="PROSITE" id="PS51508"/>
    </source>
</evidence>
<evidence type="ECO:0000256" key="1">
    <source>
        <dbReference type="PROSITE-ProRule" id="PRU00841"/>
    </source>
</evidence>
<evidence type="ECO:0000313" key="3">
    <source>
        <dbReference type="EMBL" id="OON17743.1"/>
    </source>
</evidence>
<dbReference type="GO" id="GO:0036449">
    <property type="term" value="C:microtubule minus-end"/>
    <property type="evidence" value="ECO:0007669"/>
    <property type="project" value="TreeGrafter"/>
</dbReference>
<dbReference type="InterPro" id="IPR038209">
    <property type="entry name" value="CKK_dom_sf"/>
</dbReference>
<keyword evidence="1" id="KW-0493">Microtubule</keyword>
<reference evidence="3 4" key="1">
    <citation type="submission" date="2015-03" db="EMBL/GenBank/DDBJ databases">
        <title>Draft genome of the nematode, Opisthorchis viverrini.</title>
        <authorList>
            <person name="Mitreva M."/>
        </authorList>
    </citation>
    <scope>NUCLEOTIDE SEQUENCE [LARGE SCALE GENOMIC DNA]</scope>
    <source>
        <strain evidence="3">Khon Kaen</strain>
    </source>
</reference>
<dbReference type="GO" id="GO:0051011">
    <property type="term" value="F:microtubule minus-end binding"/>
    <property type="evidence" value="ECO:0007669"/>
    <property type="project" value="TreeGrafter"/>
</dbReference>
<dbReference type="Pfam" id="PF08683">
    <property type="entry name" value="CAMSAP_CKK"/>
    <property type="match status" value="1"/>
</dbReference>
<dbReference type="SUPFAM" id="SSF50346">
    <property type="entry name" value="PRC-barrel domain"/>
    <property type="match status" value="1"/>
</dbReference>
<dbReference type="GO" id="GO:0031122">
    <property type="term" value="P:cytoplasmic microtubule organization"/>
    <property type="evidence" value="ECO:0007669"/>
    <property type="project" value="TreeGrafter"/>
</dbReference>
<dbReference type="Proteomes" id="UP000243686">
    <property type="component" value="Unassembled WGS sequence"/>
</dbReference>
<name>A0A1S8WU42_OPIVI</name>
<keyword evidence="4" id="KW-1185">Reference proteome</keyword>
<protein>
    <recommendedName>
        <fullName evidence="2">CKK domain-containing protein</fullName>
    </recommendedName>
</protein>
<dbReference type="InterPro" id="IPR014797">
    <property type="entry name" value="CKK_CAMSAP"/>
</dbReference>
<organism evidence="3 4">
    <name type="scientific">Opisthorchis viverrini</name>
    <name type="common">Southeast Asian liver fluke</name>
    <dbReference type="NCBI Taxonomy" id="6198"/>
    <lineage>
        <taxon>Eukaryota</taxon>
        <taxon>Metazoa</taxon>
        <taxon>Spiralia</taxon>
        <taxon>Lophotrochozoa</taxon>
        <taxon>Platyhelminthes</taxon>
        <taxon>Trematoda</taxon>
        <taxon>Digenea</taxon>
        <taxon>Opisthorchiida</taxon>
        <taxon>Opisthorchiata</taxon>
        <taxon>Opisthorchiidae</taxon>
        <taxon>Opisthorchis</taxon>
    </lineage>
</organism>
<dbReference type="GO" id="GO:0007026">
    <property type="term" value="P:negative regulation of microtubule depolymerization"/>
    <property type="evidence" value="ECO:0007669"/>
    <property type="project" value="TreeGrafter"/>
</dbReference>
<dbReference type="EMBL" id="KV894954">
    <property type="protein sequence ID" value="OON17743.1"/>
    <property type="molecule type" value="Genomic_DNA"/>
</dbReference>
<proteinExistence type="inferred from homology"/>
<accession>A0A1S8WU42</accession>
<dbReference type="AlphaFoldDB" id="A0A1S8WU42"/>
<dbReference type="PROSITE" id="PS51508">
    <property type="entry name" value="CKK"/>
    <property type="match status" value="1"/>
</dbReference>
<dbReference type="GO" id="GO:0005516">
    <property type="term" value="F:calmodulin binding"/>
    <property type="evidence" value="ECO:0007669"/>
    <property type="project" value="InterPro"/>
</dbReference>
<dbReference type="PANTHER" id="PTHR21595:SF0">
    <property type="entry name" value="PATRONIN"/>
    <property type="match status" value="1"/>
</dbReference>
<comment type="domain">
    <text evidence="1">The CKK domain binds microtubules.</text>
</comment>
<comment type="similarity">
    <text evidence="1">Belongs to the CAMSAP1 family.</text>
</comment>
<gene>
    <name evidence="3" type="ORF">X801_06417</name>
</gene>
<dbReference type="Gene3D" id="3.10.20.360">
    <property type="entry name" value="CKK domain"/>
    <property type="match status" value="1"/>
</dbReference>
<evidence type="ECO:0000313" key="4">
    <source>
        <dbReference type="Proteomes" id="UP000243686"/>
    </source>
</evidence>
<dbReference type="PANTHER" id="PTHR21595">
    <property type="entry name" value="PATRONIN"/>
    <property type="match status" value="1"/>
</dbReference>
<feature type="domain" description="CKK" evidence="2">
    <location>
        <begin position="1"/>
        <end position="125"/>
    </location>
</feature>